<dbReference type="AlphaFoldDB" id="A0A7I8VTP0"/>
<organism evidence="6 7">
    <name type="scientific">Dimorphilus gyrociliatus</name>
    <dbReference type="NCBI Taxonomy" id="2664684"/>
    <lineage>
        <taxon>Eukaryota</taxon>
        <taxon>Metazoa</taxon>
        <taxon>Spiralia</taxon>
        <taxon>Lophotrochozoa</taxon>
        <taxon>Annelida</taxon>
        <taxon>Polychaeta</taxon>
        <taxon>Polychaeta incertae sedis</taxon>
        <taxon>Dinophilidae</taxon>
        <taxon>Dimorphilus</taxon>
    </lineage>
</organism>
<evidence type="ECO:0000256" key="5">
    <source>
        <dbReference type="ARBA" id="ARBA00023273"/>
    </source>
</evidence>
<dbReference type="EMBL" id="CAJFCJ010000009">
    <property type="protein sequence ID" value="CAD5118781.1"/>
    <property type="molecule type" value="Genomic_DNA"/>
</dbReference>
<dbReference type="PANTHER" id="PTHR12968:SF4">
    <property type="entry name" value="TECTONIC-LIKE COMPLEX MEMBER MKS1"/>
    <property type="match status" value="1"/>
</dbReference>
<reference evidence="6 7" key="1">
    <citation type="submission" date="2020-08" db="EMBL/GenBank/DDBJ databases">
        <authorList>
            <person name="Hejnol A."/>
        </authorList>
    </citation>
    <scope>NUCLEOTIDE SEQUENCE [LARGE SCALE GENOMIC DNA]</scope>
</reference>
<evidence type="ECO:0000256" key="3">
    <source>
        <dbReference type="ARBA" id="ARBA00022794"/>
    </source>
</evidence>
<keyword evidence="2" id="KW-0963">Cytoplasm</keyword>
<dbReference type="InterPro" id="IPR010796">
    <property type="entry name" value="C2_B9-type_dom"/>
</dbReference>
<keyword evidence="4" id="KW-0206">Cytoskeleton</keyword>
<name>A0A7I8VTP0_9ANNE</name>
<dbReference type="PROSITE" id="PS51381">
    <property type="entry name" value="C2_B9"/>
    <property type="match status" value="1"/>
</dbReference>
<evidence type="ECO:0000313" key="7">
    <source>
        <dbReference type="Proteomes" id="UP000549394"/>
    </source>
</evidence>
<keyword evidence="3" id="KW-0970">Cilium biogenesis/degradation</keyword>
<evidence type="ECO:0000256" key="1">
    <source>
        <dbReference type="ARBA" id="ARBA00004120"/>
    </source>
</evidence>
<keyword evidence="5" id="KW-0966">Cell projection</keyword>
<dbReference type="PANTHER" id="PTHR12968">
    <property type="entry name" value="B9 DOMAIN-CONTAINING"/>
    <property type="match status" value="1"/>
</dbReference>
<dbReference type="Pfam" id="PF07162">
    <property type="entry name" value="B9-C2"/>
    <property type="match status" value="1"/>
</dbReference>
<keyword evidence="7" id="KW-1185">Reference proteome</keyword>
<comment type="caution">
    <text evidence="6">The sequence shown here is derived from an EMBL/GenBank/DDBJ whole genome shotgun (WGS) entry which is preliminary data.</text>
</comment>
<dbReference type="Proteomes" id="UP000549394">
    <property type="component" value="Unassembled WGS sequence"/>
</dbReference>
<sequence>MSDILTEPDTGIGFYRISDPIKNLKVRIRLEKASSINLPKFQSDDDQTGAEEYVFAWQEKVLSRREYELYSGENFTPSNGLEQRYKSLSKEGRKTKRLFSYVDHDAFVGSTKMTPLASNMTEIIENDERKAPVRQRGISRRLEVDYERKGENTKSSASYITMYIMADLNAAEEPAIQGNEAILCTIKHYSNNVLSMKPNFNKGRQNYRVNVEGKRSELFEYTIEHWSKQPSKQEEEKEKRMFQSIYNRRAENLKAFVGSSGFDGLPPNSLRIVLNGEILSAQNFEYSGVYVNYFLELPTGWMTTNSLDLFGTTCTCSLKKEGRGNIAHFSHPFTIELIYTPQRLVKQEYFPEWPELFFEIISYDSWQRFRTEGYTSVKVPLKPGKTENQLQCWRPVGTSIFTSLRRFFIGGTAELEDTTYVSKPSTFQGSHLSRYGFRTESTGDLNVRLYAVHQSKAAKDKLNQRTKAWNLAEKMGAGTTQAADIFSLLEAYKRAKEAMIQAREHLIKDYDTMKPPETSEW</sequence>
<dbReference type="OrthoDB" id="10263520at2759"/>
<protein>
    <submittedName>
        <fullName evidence="6">DgyrCDS7459</fullName>
    </submittedName>
</protein>
<proteinExistence type="predicted"/>
<dbReference type="GO" id="GO:0060271">
    <property type="term" value="P:cilium assembly"/>
    <property type="evidence" value="ECO:0007669"/>
    <property type="project" value="TreeGrafter"/>
</dbReference>
<dbReference type="GO" id="GO:0036038">
    <property type="term" value="C:MKS complex"/>
    <property type="evidence" value="ECO:0007669"/>
    <property type="project" value="TreeGrafter"/>
</dbReference>
<gene>
    <name evidence="6" type="ORF">DGYR_LOCUS7103</name>
</gene>
<evidence type="ECO:0000313" key="6">
    <source>
        <dbReference type="EMBL" id="CAD5118781.1"/>
    </source>
</evidence>
<comment type="subcellular location">
    <subcellularLocation>
        <location evidence="1">Cytoplasm</location>
        <location evidence="1">Cytoskeleton</location>
        <location evidence="1">Cilium basal body</location>
    </subcellularLocation>
</comment>
<accession>A0A7I8VTP0</accession>
<evidence type="ECO:0000256" key="2">
    <source>
        <dbReference type="ARBA" id="ARBA00022490"/>
    </source>
</evidence>
<evidence type="ECO:0000256" key="4">
    <source>
        <dbReference type="ARBA" id="ARBA00023212"/>
    </source>
</evidence>